<comment type="caution">
    <text evidence="1">The sequence shown here is derived from an EMBL/GenBank/DDBJ whole genome shotgun (WGS) entry which is preliminary data.</text>
</comment>
<proteinExistence type="predicted"/>
<evidence type="ECO:0000313" key="2">
    <source>
        <dbReference type="Proteomes" id="UP001165960"/>
    </source>
</evidence>
<protein>
    <submittedName>
        <fullName evidence="1">Oligosaccharyltransferase complex subunit epsilon</fullName>
    </submittedName>
</protein>
<dbReference type="EMBL" id="QTSX02004507">
    <property type="protein sequence ID" value="KAJ9064232.1"/>
    <property type="molecule type" value="Genomic_DNA"/>
</dbReference>
<evidence type="ECO:0000313" key="1">
    <source>
        <dbReference type="EMBL" id="KAJ9064232.1"/>
    </source>
</evidence>
<organism evidence="1 2">
    <name type="scientific">Entomophthora muscae</name>
    <dbReference type="NCBI Taxonomy" id="34485"/>
    <lineage>
        <taxon>Eukaryota</taxon>
        <taxon>Fungi</taxon>
        <taxon>Fungi incertae sedis</taxon>
        <taxon>Zoopagomycota</taxon>
        <taxon>Entomophthoromycotina</taxon>
        <taxon>Entomophthoromycetes</taxon>
        <taxon>Entomophthorales</taxon>
        <taxon>Entomophthoraceae</taxon>
        <taxon>Entomophthora</taxon>
    </lineage>
</organism>
<keyword evidence="2" id="KW-1185">Reference proteome</keyword>
<name>A0ACC2SQ33_9FUNG</name>
<sequence>MGSSKGSTSSSAKNVEATPASSEASAQKLWDSYTSSTPQNLKIIDSYLAFIMASGIIQFIYVLVVGTFPYNAFLSGFISTVGSFVLAANLRIQTNPANTDFGSISPVRAFADFVFCNIVLQFMVVNFLG</sequence>
<reference evidence="1" key="1">
    <citation type="submission" date="2022-04" db="EMBL/GenBank/DDBJ databases">
        <title>Genome of the entomopathogenic fungus Entomophthora muscae.</title>
        <authorList>
            <person name="Elya C."/>
            <person name="Lovett B.R."/>
            <person name="Lee E."/>
            <person name="Macias A.M."/>
            <person name="Hajek A.E."/>
            <person name="De Bivort B.L."/>
            <person name="Kasson M.T."/>
            <person name="De Fine Licht H.H."/>
            <person name="Stajich J.E."/>
        </authorList>
    </citation>
    <scope>NUCLEOTIDE SEQUENCE</scope>
    <source>
        <strain evidence="1">Berkeley</strain>
    </source>
</reference>
<dbReference type="Proteomes" id="UP001165960">
    <property type="component" value="Unassembled WGS sequence"/>
</dbReference>
<gene>
    <name evidence="1" type="primary">OST2</name>
    <name evidence="1" type="ORF">DSO57_1032644</name>
</gene>
<accession>A0ACC2SQ33</accession>